<dbReference type="Pfam" id="PF01047">
    <property type="entry name" value="MarR"/>
    <property type="match status" value="1"/>
</dbReference>
<evidence type="ECO:0000313" key="6">
    <source>
        <dbReference type="EMBL" id="KGA30460.1"/>
    </source>
</evidence>
<dbReference type="EMBL" id="JQHP01000006">
    <property type="protein sequence ID" value="KFX05606.1"/>
    <property type="molecule type" value="Genomic_DNA"/>
</dbReference>
<dbReference type="AlphaFoldDB" id="A0AAW3EIN7"/>
<accession>A0AAW3EIN7</accession>
<evidence type="ECO:0000313" key="5">
    <source>
        <dbReference type="EMBL" id="KFX05606.1"/>
    </source>
</evidence>
<dbReference type="RefSeq" id="WP_005972566.1">
    <property type="nucleotide sequence ID" value="NZ_JQHP01000006.1"/>
</dbReference>
<dbReference type="InterPro" id="IPR036390">
    <property type="entry name" value="WH_DNA-bd_sf"/>
</dbReference>
<dbReference type="Proteomes" id="UP000029436">
    <property type="component" value="Unassembled WGS sequence"/>
</dbReference>
<dbReference type="EMBL" id="JQOH01000001">
    <property type="protein sequence ID" value="KGA30460.1"/>
    <property type="molecule type" value="Genomic_DNA"/>
</dbReference>
<dbReference type="PROSITE" id="PS01117">
    <property type="entry name" value="HTH_MARR_1"/>
    <property type="match status" value="1"/>
</dbReference>
<feature type="domain" description="HTH marR-type" evidence="4">
    <location>
        <begin position="1"/>
        <end position="132"/>
    </location>
</feature>
<dbReference type="Proteomes" id="UP000029257">
    <property type="component" value="Unassembled WGS sequence"/>
</dbReference>
<name>A0AAW3EIN7_9GAMM</name>
<dbReference type="PRINTS" id="PR00598">
    <property type="entry name" value="HTHMARR"/>
</dbReference>
<evidence type="ECO:0000256" key="2">
    <source>
        <dbReference type="ARBA" id="ARBA00023125"/>
    </source>
</evidence>
<gene>
    <name evidence="5" type="ORF">JV38_13045</name>
    <name evidence="6" type="ORF">KU73_00670</name>
</gene>
<dbReference type="InterPro" id="IPR000835">
    <property type="entry name" value="HTH_MarR-typ"/>
</dbReference>
<keyword evidence="2" id="KW-0238">DNA-binding</keyword>
<dbReference type="SMART" id="SM00347">
    <property type="entry name" value="HTH_MARR"/>
    <property type="match status" value="1"/>
</dbReference>
<organism evidence="5 7">
    <name type="scientific">Pectobacterium wasabiae</name>
    <dbReference type="NCBI Taxonomy" id="55208"/>
    <lineage>
        <taxon>Bacteria</taxon>
        <taxon>Pseudomonadati</taxon>
        <taxon>Pseudomonadota</taxon>
        <taxon>Gammaproteobacteria</taxon>
        <taxon>Enterobacterales</taxon>
        <taxon>Pectobacteriaceae</taxon>
        <taxon>Pectobacterium</taxon>
    </lineage>
</organism>
<evidence type="ECO:0000313" key="7">
    <source>
        <dbReference type="Proteomes" id="UP000029257"/>
    </source>
</evidence>
<evidence type="ECO:0000313" key="8">
    <source>
        <dbReference type="Proteomes" id="UP000029436"/>
    </source>
</evidence>
<dbReference type="SUPFAM" id="SSF46785">
    <property type="entry name" value="Winged helix' DNA-binding domain"/>
    <property type="match status" value="1"/>
</dbReference>
<dbReference type="InterPro" id="IPR023187">
    <property type="entry name" value="Tscrpt_reg_MarR-type_CS"/>
</dbReference>
<evidence type="ECO:0000256" key="1">
    <source>
        <dbReference type="ARBA" id="ARBA00023015"/>
    </source>
</evidence>
<protein>
    <submittedName>
        <fullName evidence="5">MarR family transcriptional regulator</fullName>
    </submittedName>
</protein>
<dbReference type="GO" id="GO:0003700">
    <property type="term" value="F:DNA-binding transcription factor activity"/>
    <property type="evidence" value="ECO:0007669"/>
    <property type="project" value="InterPro"/>
</dbReference>
<dbReference type="PANTHER" id="PTHR42756:SF1">
    <property type="entry name" value="TRANSCRIPTIONAL REPRESSOR OF EMRAB OPERON"/>
    <property type="match status" value="1"/>
</dbReference>
<keyword evidence="3" id="KW-0804">Transcription</keyword>
<dbReference type="InterPro" id="IPR036388">
    <property type="entry name" value="WH-like_DNA-bd_sf"/>
</dbReference>
<dbReference type="Gene3D" id="1.10.10.10">
    <property type="entry name" value="Winged helix-like DNA-binding domain superfamily/Winged helix DNA-binding domain"/>
    <property type="match status" value="1"/>
</dbReference>
<dbReference type="PANTHER" id="PTHR42756">
    <property type="entry name" value="TRANSCRIPTIONAL REGULATOR, MARR"/>
    <property type="match status" value="1"/>
</dbReference>
<comment type="caution">
    <text evidence="5">The sequence shown here is derived from an EMBL/GenBank/DDBJ whole genome shotgun (WGS) entry which is preliminary data.</text>
</comment>
<evidence type="ECO:0000256" key="3">
    <source>
        <dbReference type="ARBA" id="ARBA00023163"/>
    </source>
</evidence>
<proteinExistence type="predicted"/>
<keyword evidence="8" id="KW-1185">Reference proteome</keyword>
<evidence type="ECO:0000259" key="4">
    <source>
        <dbReference type="PROSITE" id="PS50995"/>
    </source>
</evidence>
<dbReference type="GO" id="GO:0003677">
    <property type="term" value="F:DNA binding"/>
    <property type="evidence" value="ECO:0007669"/>
    <property type="project" value="UniProtKB-KW"/>
</dbReference>
<sequence>MMKALFTLLESYKAQMQEQMKAHDINLDVVHIRLCKIIAAAGRITPQLLAKTVGRDKAQITRMVAELVKRDYVRKIDNPDDGRSVWLSLSDKGIAFTQVFLHQEKHIEAQMLQALSSDEQAMFSALLEKIAASDSAHKPRIG</sequence>
<reference evidence="7 8" key="1">
    <citation type="submission" date="2014-08" db="EMBL/GenBank/DDBJ databases">
        <title>Genome sequences of NCPPB Pectobacterium isolates.</title>
        <authorList>
            <person name="Glover R.H."/>
            <person name="Sapp M."/>
            <person name="Elphinstone J."/>
        </authorList>
    </citation>
    <scope>NUCLEOTIDE SEQUENCE [LARGE SCALE GENOMIC DNA]</scope>
    <source>
        <strain evidence="5 7">NCPPB 3701</strain>
        <strain evidence="6 8">NCPPB3702</strain>
    </source>
</reference>
<keyword evidence="1" id="KW-0805">Transcription regulation</keyword>
<dbReference type="PROSITE" id="PS50995">
    <property type="entry name" value="HTH_MARR_2"/>
    <property type="match status" value="1"/>
</dbReference>